<dbReference type="Proteomes" id="UP000722957">
    <property type="component" value="Unassembled WGS sequence"/>
</dbReference>
<evidence type="ECO:0000313" key="2">
    <source>
        <dbReference type="Proteomes" id="UP000722957"/>
    </source>
</evidence>
<reference evidence="1 2" key="1">
    <citation type="journal article" date="2021" name="PeerJ">
        <title>Analysis of 44 Vibrio anguillarum genomes reveals high genetic diversity.</title>
        <authorList>
            <person name="Hansen M.J."/>
            <person name="Dalsgaard I."/>
        </authorList>
    </citation>
    <scope>NUCLEOTIDE SEQUENCE [LARGE SCALE GENOMIC DNA]</scope>
    <source>
        <strain evidence="1 2">17-16730-2A</strain>
    </source>
</reference>
<organism evidence="1 2">
    <name type="scientific">Vibrio anguillarum</name>
    <name type="common">Listonella anguillarum</name>
    <dbReference type="NCBI Taxonomy" id="55601"/>
    <lineage>
        <taxon>Bacteria</taxon>
        <taxon>Pseudomonadati</taxon>
        <taxon>Pseudomonadota</taxon>
        <taxon>Gammaproteobacteria</taxon>
        <taxon>Vibrionales</taxon>
        <taxon>Vibrionaceae</taxon>
        <taxon>Vibrio</taxon>
    </lineage>
</organism>
<protein>
    <submittedName>
        <fullName evidence="1">Uncharacterized protein</fullName>
    </submittedName>
</protein>
<dbReference type="EMBL" id="RDOM01001107">
    <property type="protein sequence ID" value="MBF4275347.1"/>
    <property type="molecule type" value="Genomic_DNA"/>
</dbReference>
<feature type="non-terminal residue" evidence="1">
    <location>
        <position position="1"/>
    </location>
</feature>
<gene>
    <name evidence="1" type="ORF">EAY07_25745</name>
</gene>
<proteinExistence type="predicted"/>
<dbReference type="AlphaFoldDB" id="A0ABD4KY91"/>
<name>A0ABD4KY91_VIBAN</name>
<feature type="non-terminal residue" evidence="1">
    <location>
        <position position="181"/>
    </location>
</feature>
<sequence>SIFVACYFATRYDGKSGKDAAIWGIHLGKLERFKMRKVYSELGIQSGLSIYEKDQEIIQKIIKREARFVGVSILSPFRQNKRLFAQQGEFLSALDINKSFMDNLAEVFVGDCDTEVKNGYCDFGTPYKRGYIDEFSSDELVKYIGVVKFIIPEKVHKGLRIVLEHMNIQTASLFPDFEGAV</sequence>
<dbReference type="RefSeq" id="WP_194574409.1">
    <property type="nucleotide sequence ID" value="NZ_RDOM01001107.1"/>
</dbReference>
<accession>A0ABD4KY91</accession>
<evidence type="ECO:0000313" key="1">
    <source>
        <dbReference type="EMBL" id="MBF4275347.1"/>
    </source>
</evidence>
<comment type="caution">
    <text evidence="1">The sequence shown here is derived from an EMBL/GenBank/DDBJ whole genome shotgun (WGS) entry which is preliminary data.</text>
</comment>